<evidence type="ECO:0000256" key="1">
    <source>
        <dbReference type="ARBA" id="ARBA00011073"/>
    </source>
</evidence>
<dbReference type="Pfam" id="PF00082">
    <property type="entry name" value="Peptidase_S8"/>
    <property type="match status" value="1"/>
</dbReference>
<evidence type="ECO:0000256" key="2">
    <source>
        <dbReference type="ARBA" id="ARBA00022670"/>
    </source>
</evidence>
<dbReference type="GO" id="GO:0004252">
    <property type="term" value="F:serine-type endopeptidase activity"/>
    <property type="evidence" value="ECO:0007669"/>
    <property type="project" value="UniProtKB-UniRule"/>
</dbReference>
<evidence type="ECO:0000256" key="5">
    <source>
        <dbReference type="PROSITE-ProRule" id="PRU01240"/>
    </source>
</evidence>
<keyword evidence="6" id="KW-0812">Transmembrane</keyword>
<feature type="active site" description="Charge relay system" evidence="5">
    <location>
        <position position="301"/>
    </location>
</feature>
<dbReference type="PROSITE" id="PS00136">
    <property type="entry name" value="SUBTILASE_ASP"/>
    <property type="match status" value="1"/>
</dbReference>
<accession>A0A7W4YI21</accession>
<name>A0A7W4YI21_LEIAQ</name>
<dbReference type="GO" id="GO:0006508">
    <property type="term" value="P:proteolysis"/>
    <property type="evidence" value="ECO:0007669"/>
    <property type="project" value="UniProtKB-KW"/>
</dbReference>
<dbReference type="InterPro" id="IPR000209">
    <property type="entry name" value="Peptidase_S8/S53_dom"/>
</dbReference>
<reference evidence="9 10" key="1">
    <citation type="submission" date="2020-08" db="EMBL/GenBank/DDBJ databases">
        <title>Sequencing the genomes of 1000 actinobacteria strains.</title>
        <authorList>
            <person name="Klenk H.-P."/>
        </authorList>
    </citation>
    <scope>NUCLEOTIDE SEQUENCE [LARGE SCALE GENOMIC DNA]</scope>
    <source>
        <strain evidence="9 10">DSM 20146</strain>
    </source>
</reference>
<dbReference type="PROSITE" id="PS00137">
    <property type="entry name" value="SUBTILASE_HIS"/>
    <property type="match status" value="1"/>
</dbReference>
<dbReference type="PRINTS" id="PR00723">
    <property type="entry name" value="SUBTILISIN"/>
</dbReference>
<evidence type="ECO:0000313" key="9">
    <source>
        <dbReference type="EMBL" id="MBB2965375.1"/>
    </source>
</evidence>
<feature type="domain" description="Peptidase S8/S53" evidence="8">
    <location>
        <begin position="81"/>
        <end position="349"/>
    </location>
</feature>
<dbReference type="AlphaFoldDB" id="A0A7W4YI21"/>
<dbReference type="Proteomes" id="UP000538196">
    <property type="component" value="Unassembled WGS sequence"/>
</dbReference>
<proteinExistence type="inferred from homology"/>
<dbReference type="EMBL" id="JACHVP010000001">
    <property type="protein sequence ID" value="MBB2965375.1"/>
    <property type="molecule type" value="Genomic_DNA"/>
</dbReference>
<evidence type="ECO:0000256" key="7">
    <source>
        <dbReference type="SAM" id="SignalP"/>
    </source>
</evidence>
<evidence type="ECO:0000259" key="8">
    <source>
        <dbReference type="Pfam" id="PF00082"/>
    </source>
</evidence>
<evidence type="ECO:0000313" key="10">
    <source>
        <dbReference type="Proteomes" id="UP000538196"/>
    </source>
</evidence>
<keyword evidence="7" id="KW-0732">Signal</keyword>
<dbReference type="Gene3D" id="3.40.50.200">
    <property type="entry name" value="Peptidase S8/S53 domain"/>
    <property type="match status" value="1"/>
</dbReference>
<evidence type="ECO:0000256" key="6">
    <source>
        <dbReference type="SAM" id="Phobius"/>
    </source>
</evidence>
<feature type="active site" description="Charge relay system" evidence="5">
    <location>
        <position position="126"/>
    </location>
</feature>
<dbReference type="InterPro" id="IPR050131">
    <property type="entry name" value="Peptidase_S8_subtilisin-like"/>
</dbReference>
<dbReference type="InterPro" id="IPR015500">
    <property type="entry name" value="Peptidase_S8_subtilisin-rel"/>
</dbReference>
<keyword evidence="2 5" id="KW-0645">Protease</keyword>
<keyword evidence="4 5" id="KW-0720">Serine protease</keyword>
<keyword evidence="3 5" id="KW-0378">Hydrolase</keyword>
<feature type="chain" id="PRO_5038832145" evidence="7">
    <location>
        <begin position="29"/>
        <end position="437"/>
    </location>
</feature>
<dbReference type="PANTHER" id="PTHR43806:SF11">
    <property type="entry name" value="CEREVISIN-RELATED"/>
    <property type="match status" value="1"/>
</dbReference>
<organism evidence="9 10">
    <name type="scientific">Leifsonia aquatica</name>
    <name type="common">Corynebacterium aquaticum</name>
    <dbReference type="NCBI Taxonomy" id="144185"/>
    <lineage>
        <taxon>Bacteria</taxon>
        <taxon>Bacillati</taxon>
        <taxon>Actinomycetota</taxon>
        <taxon>Actinomycetes</taxon>
        <taxon>Micrococcales</taxon>
        <taxon>Microbacteriaceae</taxon>
        <taxon>Leifsonia</taxon>
    </lineage>
</organism>
<dbReference type="InterPro" id="IPR023827">
    <property type="entry name" value="Peptidase_S8_Asp-AS"/>
</dbReference>
<dbReference type="PROSITE" id="PS51892">
    <property type="entry name" value="SUBTILASE"/>
    <property type="match status" value="1"/>
</dbReference>
<dbReference type="SUPFAM" id="SSF52743">
    <property type="entry name" value="Subtilisin-like"/>
    <property type="match status" value="1"/>
</dbReference>
<feature type="active site" description="Charge relay system" evidence="5">
    <location>
        <position position="90"/>
    </location>
</feature>
<gene>
    <name evidence="9" type="ORF">FHX33_000107</name>
</gene>
<keyword evidence="10" id="KW-1185">Reference proteome</keyword>
<comment type="similarity">
    <text evidence="1 5">Belongs to the peptidase S8 family.</text>
</comment>
<feature type="transmembrane region" description="Helical" evidence="6">
    <location>
        <begin position="402"/>
        <end position="426"/>
    </location>
</feature>
<evidence type="ECO:0000256" key="3">
    <source>
        <dbReference type="ARBA" id="ARBA00022801"/>
    </source>
</evidence>
<keyword evidence="6" id="KW-1133">Transmembrane helix</keyword>
<keyword evidence="6" id="KW-0472">Membrane</keyword>
<protein>
    <submittedName>
        <fullName evidence="9">Type VII secretion-associated serine protease mycosin</fullName>
    </submittedName>
</protein>
<dbReference type="PANTHER" id="PTHR43806">
    <property type="entry name" value="PEPTIDASE S8"/>
    <property type="match status" value="1"/>
</dbReference>
<dbReference type="RefSeq" id="WP_183428054.1">
    <property type="nucleotide sequence ID" value="NZ_JACHVP010000001.1"/>
</dbReference>
<comment type="caution">
    <text evidence="9">The sequence shown here is derived from an EMBL/GenBank/DDBJ whole genome shotgun (WGS) entry which is preliminary data.</text>
</comment>
<feature type="signal peptide" evidence="7">
    <location>
        <begin position="1"/>
        <end position="28"/>
    </location>
</feature>
<sequence>MTRPRGRFAVAGLAGAVAVLLSSAPAAALVAPGATVARGASVPSVVVAADTGCTDAATLIPQRPPALNQLQAPSAWDVTRGAGVVVAVVDSGVDAANPHLSGVLAGGTDLVGDGVGSAGYADGYGHGTAIAGEIAAQTVDGSGVEGLAPDARILSVRVFAGTDDQAVAAGTGPSISRLAAGIRFAADAHAQVINVSLSTAVDDPALRDAVAYATAHGSLVVASAGNRDSSLAVEKDQQDGVRYPAGYPGVLGVAATGASGVVTDDSIHGAHVALSAPGQNVLTAANTGGDCVYASSAPATSFATAYVAAAAALVASAHPDETPAQWAYRLTASAIRPHPGTRDDQSGWGVVQPYEAMVLVPGAETAGPPNPFTSGPTPADDTATAGAVSVRANDDSQARQSAIAVAISVVGGSLLAAIAALSILFARRRRAAATTES</sequence>
<dbReference type="InterPro" id="IPR036852">
    <property type="entry name" value="Peptidase_S8/S53_dom_sf"/>
</dbReference>
<dbReference type="InterPro" id="IPR022398">
    <property type="entry name" value="Peptidase_S8_His-AS"/>
</dbReference>
<evidence type="ECO:0000256" key="4">
    <source>
        <dbReference type="ARBA" id="ARBA00022825"/>
    </source>
</evidence>